<dbReference type="Gene3D" id="1.25.40.10">
    <property type="entry name" value="Tetratricopeptide repeat domain"/>
    <property type="match status" value="2"/>
</dbReference>
<dbReference type="GO" id="GO:0005886">
    <property type="term" value="C:plasma membrane"/>
    <property type="evidence" value="ECO:0007669"/>
    <property type="project" value="UniProtKB-SubCell"/>
</dbReference>
<dbReference type="UniPathway" id="UPA00252"/>
<accession>A0A0J8JNQ5</accession>
<evidence type="ECO:0000256" key="7">
    <source>
        <dbReference type="ARBA" id="ARBA00022989"/>
    </source>
</evidence>
<dbReference type="InterPro" id="IPR010817">
    <property type="entry name" value="HemY_N"/>
</dbReference>
<keyword evidence="13" id="KW-1185">Reference proteome</keyword>
<keyword evidence="6 10" id="KW-0812">Transmembrane</keyword>
<comment type="function">
    <text evidence="1">Involved in a late step of protoheme IX synthesis.</text>
</comment>
<feature type="domain" description="HemY N-terminal" evidence="11">
    <location>
        <begin position="26"/>
        <end position="129"/>
    </location>
</feature>
<dbReference type="OrthoDB" id="7067577at2"/>
<sequence length="410" mass="46036">MIRFILAFFALCCLLAFGSMLAEEKGYVLISVSGWTWEMNLFGFFFVLLIAYIGIKACQIMLRLIFNSKRNFSQWREKKAKQKSLLTLQQSLQALFNHDFALAEKLSLKNATKSPIESTHYLVAAEANKNLNQPEKVAQLLLKAESHGDEVQKKLAMVKSLVTEEKQDKAISLCEELHQAHPKDAHVLNLLAQVYQEANSADKLRALLPQLRKHSDLSLNQFNTLVYISFKPAFEQAGQNRDKTQIESLYKQIKKWVKTSPIADNYYLASLVAAAEHESAEKALIKILKADVSEQVIASLYNLPLQQPNKLISYLEKQIKAHPENDNLLTALGICAAKNYDWQLAQQAIEASIKVEKSAKKYALLGAIYEQQNMASQAKSAYQHGLAMALNPSGNSSNDAFLAEIATERT</sequence>
<evidence type="ECO:0000256" key="8">
    <source>
        <dbReference type="ARBA" id="ARBA00023136"/>
    </source>
</evidence>
<dbReference type="GO" id="GO:0042168">
    <property type="term" value="P:heme metabolic process"/>
    <property type="evidence" value="ECO:0007669"/>
    <property type="project" value="InterPro"/>
</dbReference>
<evidence type="ECO:0000256" key="4">
    <source>
        <dbReference type="ARBA" id="ARBA00022475"/>
    </source>
</evidence>
<evidence type="ECO:0000256" key="9">
    <source>
        <dbReference type="ARBA" id="ARBA00023244"/>
    </source>
</evidence>
<keyword evidence="8 10" id="KW-0472">Membrane</keyword>
<keyword evidence="5" id="KW-0997">Cell inner membrane</keyword>
<evidence type="ECO:0000256" key="10">
    <source>
        <dbReference type="SAM" id="Phobius"/>
    </source>
</evidence>
<evidence type="ECO:0000256" key="1">
    <source>
        <dbReference type="ARBA" id="ARBA00002962"/>
    </source>
</evidence>
<dbReference type="Pfam" id="PF07219">
    <property type="entry name" value="HemY_N"/>
    <property type="match status" value="1"/>
</dbReference>
<name>A0A0J8JNQ5_9ALTE</name>
<comment type="subcellular location">
    <subcellularLocation>
        <location evidence="2">Cell inner membrane</location>
        <topology evidence="2">Multi-pass membrane protein</topology>
    </subcellularLocation>
</comment>
<gene>
    <name evidence="12" type="ORF">XM47_04490</name>
</gene>
<dbReference type="InterPro" id="IPR011990">
    <property type="entry name" value="TPR-like_helical_dom_sf"/>
</dbReference>
<evidence type="ECO:0000256" key="5">
    <source>
        <dbReference type="ARBA" id="ARBA00022519"/>
    </source>
</evidence>
<keyword evidence="9" id="KW-0627">Porphyrin biosynthesis</keyword>
<protein>
    <recommendedName>
        <fullName evidence="11">HemY N-terminal domain-containing protein</fullName>
    </recommendedName>
</protein>
<dbReference type="NCBIfam" id="TIGR00540">
    <property type="entry name" value="TPR_hemY_coli"/>
    <property type="match status" value="1"/>
</dbReference>
<comment type="caution">
    <text evidence="12">The sequence shown here is derived from an EMBL/GenBank/DDBJ whole genome shotgun (WGS) entry which is preliminary data.</text>
</comment>
<proteinExistence type="predicted"/>
<keyword evidence="4" id="KW-1003">Cell membrane</keyword>
<evidence type="ECO:0000256" key="3">
    <source>
        <dbReference type="ARBA" id="ARBA00004744"/>
    </source>
</evidence>
<dbReference type="SUPFAM" id="SSF48452">
    <property type="entry name" value="TPR-like"/>
    <property type="match status" value="1"/>
</dbReference>
<dbReference type="EMBL" id="LAZL01000005">
    <property type="protein sequence ID" value="KMT66256.1"/>
    <property type="molecule type" value="Genomic_DNA"/>
</dbReference>
<organism evidence="12 13">
    <name type="scientific">Catenovulum maritimum</name>
    <dbReference type="NCBI Taxonomy" id="1513271"/>
    <lineage>
        <taxon>Bacteria</taxon>
        <taxon>Pseudomonadati</taxon>
        <taxon>Pseudomonadota</taxon>
        <taxon>Gammaproteobacteria</taxon>
        <taxon>Alteromonadales</taxon>
        <taxon>Alteromonadaceae</taxon>
        <taxon>Catenovulum</taxon>
    </lineage>
</organism>
<dbReference type="Proteomes" id="UP000037600">
    <property type="component" value="Unassembled WGS sequence"/>
</dbReference>
<evidence type="ECO:0000256" key="2">
    <source>
        <dbReference type="ARBA" id="ARBA00004429"/>
    </source>
</evidence>
<evidence type="ECO:0000313" key="12">
    <source>
        <dbReference type="EMBL" id="KMT66256.1"/>
    </source>
</evidence>
<dbReference type="InterPro" id="IPR005254">
    <property type="entry name" value="Heme_biosyn_assoc_TPR_pro"/>
</dbReference>
<evidence type="ECO:0000313" key="13">
    <source>
        <dbReference type="Proteomes" id="UP000037600"/>
    </source>
</evidence>
<reference evidence="12 13" key="1">
    <citation type="submission" date="2015-04" db="EMBL/GenBank/DDBJ databases">
        <title>Draft Genome Sequence of the Novel Agar-Digesting Marine Bacterium Q1.</title>
        <authorList>
            <person name="Li Y."/>
            <person name="Li D."/>
            <person name="Chen G."/>
            <person name="Du Z."/>
        </authorList>
    </citation>
    <scope>NUCLEOTIDE SEQUENCE [LARGE SCALE GENOMIC DNA]</scope>
    <source>
        <strain evidence="12 13">Q1</strain>
    </source>
</reference>
<evidence type="ECO:0000259" key="11">
    <source>
        <dbReference type="Pfam" id="PF07219"/>
    </source>
</evidence>
<dbReference type="RefSeq" id="WP_048690237.1">
    <property type="nucleotide sequence ID" value="NZ_KQ130484.1"/>
</dbReference>
<comment type="pathway">
    <text evidence="3">Porphyrin-containing compound metabolism; protoheme biosynthesis.</text>
</comment>
<dbReference type="AlphaFoldDB" id="A0A0J8JNQ5"/>
<dbReference type="STRING" id="1513271.XM47_04490"/>
<dbReference type="GO" id="GO:0006779">
    <property type="term" value="P:porphyrin-containing compound biosynthetic process"/>
    <property type="evidence" value="ECO:0007669"/>
    <property type="project" value="UniProtKB-KW"/>
</dbReference>
<keyword evidence="7 10" id="KW-1133">Transmembrane helix</keyword>
<evidence type="ECO:0000256" key="6">
    <source>
        <dbReference type="ARBA" id="ARBA00022692"/>
    </source>
</evidence>
<feature type="transmembrane region" description="Helical" evidence="10">
    <location>
        <begin position="41"/>
        <end position="66"/>
    </location>
</feature>